<comment type="caution">
    <text evidence="17">The sequence shown here is derived from an EMBL/GenBank/DDBJ whole genome shotgun (WGS) entry which is preliminary data.</text>
</comment>
<keyword evidence="5 9" id="KW-0812">Transmembrane</keyword>
<evidence type="ECO:0000256" key="4">
    <source>
        <dbReference type="ARBA" id="ARBA00022475"/>
    </source>
</evidence>
<dbReference type="EMBL" id="JACSPR010000003">
    <property type="protein sequence ID" value="MBD8029973.1"/>
    <property type="molecule type" value="Genomic_DNA"/>
</dbReference>
<feature type="transmembrane region" description="Helical" evidence="11">
    <location>
        <begin position="81"/>
        <end position="100"/>
    </location>
</feature>
<evidence type="ECO:0000259" key="12">
    <source>
        <dbReference type="Pfam" id="PF00361"/>
    </source>
</evidence>
<dbReference type="AlphaFoldDB" id="A0A8I0LFH3"/>
<dbReference type="GO" id="GO:0015297">
    <property type="term" value="F:antiporter activity"/>
    <property type="evidence" value="ECO:0007669"/>
    <property type="project" value="UniProtKB-KW"/>
</dbReference>
<evidence type="ECO:0000313" key="17">
    <source>
        <dbReference type="EMBL" id="MBD8029973.1"/>
    </source>
</evidence>
<evidence type="ECO:0000256" key="10">
    <source>
        <dbReference type="SAM" id="MobiDB-lite"/>
    </source>
</evidence>
<feature type="compositionally biased region" description="Acidic residues" evidence="10">
    <location>
        <begin position="939"/>
        <end position="948"/>
    </location>
</feature>
<feature type="transmembrane region" description="Helical" evidence="11">
    <location>
        <begin position="682"/>
        <end position="705"/>
    </location>
</feature>
<feature type="domain" description="MrpA C-terminal/MbhD" evidence="15">
    <location>
        <begin position="610"/>
        <end position="673"/>
    </location>
</feature>
<evidence type="ECO:0000256" key="6">
    <source>
        <dbReference type="ARBA" id="ARBA00022989"/>
    </source>
</evidence>
<feature type="transmembrane region" description="Helical" evidence="11">
    <location>
        <begin position="273"/>
        <end position="293"/>
    </location>
</feature>
<feature type="transmembrane region" description="Helical" evidence="11">
    <location>
        <begin position="887"/>
        <end position="906"/>
    </location>
</feature>
<feature type="domain" description="NADH:quinone oxidoreductase/Mrp antiporter transmembrane" evidence="12">
    <location>
        <begin position="131"/>
        <end position="405"/>
    </location>
</feature>
<keyword evidence="18" id="KW-1185">Reference proteome</keyword>
<dbReference type="RefSeq" id="WP_191733188.1">
    <property type="nucleotide sequence ID" value="NZ_JACSPR010000003.1"/>
</dbReference>
<feature type="transmembrane region" description="Helical" evidence="11">
    <location>
        <begin position="237"/>
        <end position="261"/>
    </location>
</feature>
<dbReference type="Pfam" id="PF13244">
    <property type="entry name" value="MbhD"/>
    <property type="match status" value="1"/>
</dbReference>
<feature type="transmembrane region" description="Helical" evidence="11">
    <location>
        <begin position="454"/>
        <end position="475"/>
    </location>
</feature>
<name>A0A8I0LFH3_9CORY</name>
<feature type="domain" description="NADH-Ubiquinone oxidoreductase (complex I) chain 5 N-terminal" evidence="13">
    <location>
        <begin position="71"/>
        <end position="115"/>
    </location>
</feature>
<dbReference type="InterPro" id="IPR007182">
    <property type="entry name" value="MnhB"/>
</dbReference>
<dbReference type="PANTHER" id="PTHR43373:SF1">
    <property type="entry name" value="NA(+)_H(+) ANTIPORTER SUBUNIT A"/>
    <property type="match status" value="1"/>
</dbReference>
<comment type="subcellular location">
    <subcellularLocation>
        <location evidence="1">Cell membrane</location>
        <topology evidence="1">Multi-pass membrane protein</topology>
    </subcellularLocation>
    <subcellularLocation>
        <location evidence="9">Membrane</location>
        <topology evidence="9">Multi-pass membrane protein</topology>
    </subcellularLocation>
</comment>
<feature type="transmembrane region" description="Helical" evidence="11">
    <location>
        <begin position="570"/>
        <end position="590"/>
    </location>
</feature>
<accession>A0A8I0LFH3</accession>
<dbReference type="Pfam" id="PF00361">
    <property type="entry name" value="Proton_antipo_M"/>
    <property type="match status" value="1"/>
</dbReference>
<feature type="transmembrane region" description="Helical" evidence="11">
    <location>
        <begin position="28"/>
        <end position="44"/>
    </location>
</feature>
<dbReference type="Pfam" id="PF00662">
    <property type="entry name" value="Proton_antipo_N"/>
    <property type="match status" value="1"/>
</dbReference>
<feature type="domain" description="MrpA C-terminal/MbhE" evidence="16">
    <location>
        <begin position="686"/>
        <end position="760"/>
    </location>
</feature>
<feature type="transmembrane region" description="Helical" evidence="11">
    <location>
        <begin position="651"/>
        <end position="670"/>
    </location>
</feature>
<feature type="transmembrane region" description="Helical" evidence="11">
    <location>
        <begin position="305"/>
        <end position="326"/>
    </location>
</feature>
<feature type="transmembrane region" description="Helical" evidence="11">
    <location>
        <begin position="166"/>
        <end position="186"/>
    </location>
</feature>
<evidence type="ECO:0000259" key="15">
    <source>
        <dbReference type="Pfam" id="PF13244"/>
    </source>
</evidence>
<dbReference type="InterPro" id="IPR001750">
    <property type="entry name" value="ND/Mrp_TM"/>
</dbReference>
<keyword evidence="8 11" id="KW-0472">Membrane</keyword>
<gene>
    <name evidence="17" type="ORF">H9627_06495</name>
</gene>
<evidence type="ECO:0000313" key="18">
    <source>
        <dbReference type="Proteomes" id="UP000650224"/>
    </source>
</evidence>
<feature type="transmembrane region" description="Helical" evidence="11">
    <location>
        <begin position="627"/>
        <end position="645"/>
    </location>
</feature>
<dbReference type="GO" id="GO:0006811">
    <property type="term" value="P:monoatomic ion transport"/>
    <property type="evidence" value="ECO:0007669"/>
    <property type="project" value="UniProtKB-KW"/>
</dbReference>
<evidence type="ECO:0000256" key="9">
    <source>
        <dbReference type="RuleBase" id="RU000320"/>
    </source>
</evidence>
<dbReference type="Proteomes" id="UP000650224">
    <property type="component" value="Unassembled WGS sequence"/>
</dbReference>
<feature type="region of interest" description="Disordered" evidence="10">
    <location>
        <begin position="924"/>
        <end position="958"/>
    </location>
</feature>
<feature type="transmembrane region" description="Helical" evidence="11">
    <location>
        <begin position="747"/>
        <end position="770"/>
    </location>
</feature>
<dbReference type="InterPro" id="IPR025383">
    <property type="entry name" value="MrpA_C/MbhD"/>
</dbReference>
<dbReference type="Pfam" id="PF20501">
    <property type="entry name" value="MbhE"/>
    <property type="match status" value="1"/>
</dbReference>
<evidence type="ECO:0000256" key="11">
    <source>
        <dbReference type="SAM" id="Phobius"/>
    </source>
</evidence>
<keyword evidence="2" id="KW-0813">Transport</keyword>
<feature type="transmembrane region" description="Helical" evidence="11">
    <location>
        <begin position="846"/>
        <end position="867"/>
    </location>
</feature>
<sequence length="1016" mass="107314">MTLLLVMVLAAFSVVFSPIVVRVLDRKAGWPLALIFLAAAYFLIREAGPILDGTPLTWEVVWIRDLIGTGTDVMFSLRADALSLFFTLLALAIGAIVFIYSTEYLPRQKGSTSFYTIMTAFTASILMLVLADDVLVLFIGWELVSLASFMLIARSGSGGEAGSIRTLILTFFGGLTLLAALAIAATKAGTTNLTQILAADFWADEPAITITVAMLIAVSAFTKSAQFPFHFWLPEAMAAATPVSAFLHAAAVVKAGIYLLIRFSTVFHDVAAWNWLLIVVGMGTAIMSAYFAVQKTDLKKLTAYSTVSHLGWIVATIGVGTPFAIAAALVHTFSHALFKSSLFMLIGVIDHQTGTRDIRRLGPLVKQMPFTFASVLVGALSMAAVPPLLGFVSKEGMLTAFQEAPIGNVGVVILLAAATIGAILTFTYSAKLVLGSFVDGPRDMSHVREAPVSLWLPAALPGLASLPLVFALGLFDAPINAAVTTVSGVSPDSHLALWHGINVPLILSLIVLAVGAALAVARKKVWPVVEKRPVPIPSGNDSLALLHHWLTRMGRVLARMADSHNPRAHLVNLILLLVVLAAVATLSPAVVLGAKTEGIDRWMDLIPLTLITLSVIGLATNRNRLSSAVFIGTAGVGVSLQMLLLGAPDVALTQFLVEALVVVIIMMVVRHQPTLFKKGTKNHATTVVVSILAGVAAFLAVWGLLGRRDRSELAMWYLDNGPEITSGANVVNTILVEFRALDTLGELSVLGMAAVVIGAVVASMPRHPFLQGTHPRPFGQSQLNSIPFRQLVRFLIPVLGVLSFLVFMRGHNDPGGGFIAALIAGGALMFLYLSKGRDSKAFGDNVPFLLTGIGILFAVFAGVLGLMRGSFLYAIHFEFGGQHWSTSLIFDVGVYLAVLGMVSMAINDLGGYLRPGSPLEMLDFARRSGPLPPTPEVPGEPDGDEDWPDPLNPATAPVDAVMAKAAAAETAAAGGAVATGTADTRDVGPGSAAAAGDTPGTGPASEDTTDDKENLR</sequence>
<proteinExistence type="predicted"/>
<dbReference type="PANTHER" id="PTHR43373">
    <property type="entry name" value="NA(+)/H(+) ANTIPORTER SUBUNIT"/>
    <property type="match status" value="1"/>
</dbReference>
<evidence type="ECO:0000259" key="16">
    <source>
        <dbReference type="Pfam" id="PF20501"/>
    </source>
</evidence>
<feature type="transmembrane region" description="Helical" evidence="11">
    <location>
        <begin position="206"/>
        <end position="225"/>
    </location>
</feature>
<feature type="domain" description="Na+/H+ antiporter MnhB subunit-related protein" evidence="14">
    <location>
        <begin position="788"/>
        <end position="903"/>
    </location>
</feature>
<evidence type="ECO:0000256" key="5">
    <source>
        <dbReference type="ARBA" id="ARBA00022692"/>
    </source>
</evidence>
<dbReference type="NCBIfam" id="NF009290">
    <property type="entry name" value="PRK12650.1"/>
    <property type="match status" value="1"/>
</dbReference>
<keyword evidence="4" id="KW-1003">Cell membrane</keyword>
<evidence type="ECO:0000256" key="8">
    <source>
        <dbReference type="ARBA" id="ARBA00023136"/>
    </source>
</evidence>
<dbReference type="InterPro" id="IPR050616">
    <property type="entry name" value="CPA3_Na-H_Antiporter_A"/>
</dbReference>
<dbReference type="InterPro" id="IPR001516">
    <property type="entry name" value="Proton_antipo_N"/>
</dbReference>
<feature type="transmembrane region" description="Helical" evidence="11">
    <location>
        <begin position="602"/>
        <end position="620"/>
    </location>
</feature>
<protein>
    <submittedName>
        <fullName evidence="17">DUF4040 family protein</fullName>
    </submittedName>
</protein>
<feature type="transmembrane region" description="Helical" evidence="11">
    <location>
        <begin position="791"/>
        <end position="810"/>
    </location>
</feature>
<organism evidence="17 18">
    <name type="scientific">Corynebacterium gallinarum</name>
    <dbReference type="NCBI Taxonomy" id="2762214"/>
    <lineage>
        <taxon>Bacteria</taxon>
        <taxon>Bacillati</taxon>
        <taxon>Actinomycetota</taxon>
        <taxon>Actinomycetes</taxon>
        <taxon>Mycobacteriales</taxon>
        <taxon>Corynebacteriaceae</taxon>
        <taxon>Corynebacterium</taxon>
    </lineage>
</organism>
<evidence type="ECO:0000256" key="7">
    <source>
        <dbReference type="ARBA" id="ARBA00023065"/>
    </source>
</evidence>
<feature type="transmembrane region" description="Helical" evidence="11">
    <location>
        <begin position="495"/>
        <end position="521"/>
    </location>
</feature>
<evidence type="ECO:0000256" key="3">
    <source>
        <dbReference type="ARBA" id="ARBA00022449"/>
    </source>
</evidence>
<dbReference type="PRINTS" id="PR01434">
    <property type="entry name" value="NADHDHGNASE5"/>
</dbReference>
<evidence type="ECO:0000256" key="2">
    <source>
        <dbReference type="ARBA" id="ARBA00022448"/>
    </source>
</evidence>
<feature type="transmembrane region" description="Helical" evidence="11">
    <location>
        <begin position="409"/>
        <end position="434"/>
    </location>
</feature>
<evidence type="ECO:0000259" key="13">
    <source>
        <dbReference type="Pfam" id="PF00662"/>
    </source>
</evidence>
<reference evidence="17 18" key="1">
    <citation type="submission" date="2020-08" db="EMBL/GenBank/DDBJ databases">
        <title>A Genomic Blueprint of the Chicken Gut Microbiome.</title>
        <authorList>
            <person name="Gilroy R."/>
            <person name="Ravi A."/>
            <person name="Getino M."/>
            <person name="Pursley I."/>
            <person name="Horton D.L."/>
            <person name="Alikhan N.-F."/>
            <person name="Baker D."/>
            <person name="Gharbi K."/>
            <person name="Hall N."/>
            <person name="Watson M."/>
            <person name="Adriaenssens E.M."/>
            <person name="Foster-Nyarko E."/>
            <person name="Jarju S."/>
            <person name="Secka A."/>
            <person name="Antonio M."/>
            <person name="Oren A."/>
            <person name="Chaudhuri R."/>
            <person name="La Ragione R.M."/>
            <person name="Hildebrand F."/>
            <person name="Pallen M.J."/>
        </authorList>
    </citation>
    <scope>NUCLEOTIDE SEQUENCE [LARGE SCALE GENOMIC DNA]</scope>
    <source>
        <strain evidence="17 18">Sa1YVA5</strain>
    </source>
</reference>
<keyword evidence="6 11" id="KW-1133">Transmembrane helix</keyword>
<feature type="transmembrane region" description="Helical" evidence="11">
    <location>
        <begin position="816"/>
        <end position="834"/>
    </location>
</feature>
<evidence type="ECO:0000256" key="1">
    <source>
        <dbReference type="ARBA" id="ARBA00004651"/>
    </source>
</evidence>
<feature type="transmembrane region" description="Helical" evidence="11">
    <location>
        <begin position="370"/>
        <end position="389"/>
    </location>
</feature>
<evidence type="ECO:0000259" key="14">
    <source>
        <dbReference type="Pfam" id="PF04039"/>
    </source>
</evidence>
<feature type="region of interest" description="Disordered" evidence="10">
    <location>
        <begin position="972"/>
        <end position="1016"/>
    </location>
</feature>
<feature type="compositionally biased region" description="Low complexity" evidence="10">
    <location>
        <begin position="972"/>
        <end position="1005"/>
    </location>
</feature>
<dbReference type="Pfam" id="PF04039">
    <property type="entry name" value="MnhB"/>
    <property type="match status" value="1"/>
</dbReference>
<keyword evidence="7" id="KW-0406">Ion transport</keyword>
<dbReference type="InterPro" id="IPR046806">
    <property type="entry name" value="MrpA_C/MbhE"/>
</dbReference>
<dbReference type="GO" id="GO:0005886">
    <property type="term" value="C:plasma membrane"/>
    <property type="evidence" value="ECO:0007669"/>
    <property type="project" value="UniProtKB-SubCell"/>
</dbReference>
<keyword evidence="3" id="KW-0050">Antiport</keyword>